<dbReference type="InterPro" id="IPR046347">
    <property type="entry name" value="bZIP_sf"/>
</dbReference>
<dbReference type="PROSITE" id="PS50217">
    <property type="entry name" value="BZIP"/>
    <property type="match status" value="1"/>
</dbReference>
<dbReference type="InterPro" id="IPR004827">
    <property type="entry name" value="bZIP"/>
</dbReference>
<feature type="compositionally biased region" description="Polar residues" evidence="7">
    <location>
        <begin position="271"/>
        <end position="291"/>
    </location>
</feature>
<dbReference type="Proteomes" id="UP001465976">
    <property type="component" value="Unassembled WGS sequence"/>
</dbReference>
<organism evidence="9 10">
    <name type="scientific">Marasmius crinis-equi</name>
    <dbReference type="NCBI Taxonomy" id="585013"/>
    <lineage>
        <taxon>Eukaryota</taxon>
        <taxon>Fungi</taxon>
        <taxon>Dikarya</taxon>
        <taxon>Basidiomycota</taxon>
        <taxon>Agaricomycotina</taxon>
        <taxon>Agaricomycetes</taxon>
        <taxon>Agaricomycetidae</taxon>
        <taxon>Agaricales</taxon>
        <taxon>Marasmiineae</taxon>
        <taxon>Marasmiaceae</taxon>
        <taxon>Marasmius</taxon>
    </lineage>
</organism>
<keyword evidence="6" id="KW-0539">Nucleus</keyword>
<evidence type="ECO:0000313" key="9">
    <source>
        <dbReference type="EMBL" id="KAL0578917.1"/>
    </source>
</evidence>
<sequence>MSKPNPPPLQMSQIIAADAPLLSPGAEWADRHPQDTSHFYSQYAHYHQLPPSPPISVAGSLSTDSPRMLKTRMSPDATQMCLPTHQLFDLAEVNNSFQAPPSPAPSEARDFHRVSISIKPPSISTALKRSESPVDLPPTTKKRSVGERISTKDFIPPDVTGLSKREARLVKNRAAAFLSRQRKREEFEQMEARVLELEQENARLLALTQTGSSHSPPNTASDSELLSEVESLRAQLAASREREGQLNAELSTKSSTTAPPDSPVKVESSDESNYPSLASSPRPQPPKGTSSAASLGLMVLLCALPSLFSVQAQSSAPVNFSLPPSPIASSGGFDFGSYLPADRPLGWSMNSDKATKSHKLEFSADSKLLNDLNSLDISFDTVPSEDGKIRVRIHPSTSSSSRSTSPGASLYSDSPDHPATSSLGLDLWGQGDAETSFDHSFSSSASSFSSYPSPNSDPFLGVGGPTRNDFSSSPSFSSSSSHMFHQHSNHPHIHQPSPSGSASPSSTLFGGVGDLDSYQTEFGFGGCNSMEYQQNSLSKRRVRIALKSMPETPAQGGEWEVQVC</sequence>
<feature type="compositionally biased region" description="Low complexity" evidence="7">
    <location>
        <begin position="396"/>
        <end position="405"/>
    </location>
</feature>
<dbReference type="SMART" id="SM00338">
    <property type="entry name" value="BRLZ"/>
    <property type="match status" value="1"/>
</dbReference>
<feature type="region of interest" description="Disordered" evidence="7">
    <location>
        <begin position="234"/>
        <end position="291"/>
    </location>
</feature>
<dbReference type="CDD" id="cd14812">
    <property type="entry name" value="bZIP_u3"/>
    <property type="match status" value="1"/>
</dbReference>
<comment type="caution">
    <text evidence="9">The sequence shown here is derived from an EMBL/GenBank/DDBJ whole genome shotgun (WGS) entry which is preliminary data.</text>
</comment>
<comment type="similarity">
    <text evidence="2">Belongs to the bZIP family.</text>
</comment>
<dbReference type="SUPFAM" id="SSF57959">
    <property type="entry name" value="Leucine zipper domain"/>
    <property type="match status" value="1"/>
</dbReference>
<gene>
    <name evidence="9" type="ORF">V5O48_003065</name>
</gene>
<keyword evidence="4" id="KW-0238">DNA-binding</keyword>
<keyword evidence="5" id="KW-0804">Transcription</keyword>
<dbReference type="Pfam" id="PF00170">
    <property type="entry name" value="bZIP_1"/>
    <property type="match status" value="1"/>
</dbReference>
<dbReference type="PANTHER" id="PTHR47416">
    <property type="entry name" value="BASIC-LEUCINE ZIPPER TRANSCRIPTION FACTOR F-RELATED"/>
    <property type="match status" value="1"/>
</dbReference>
<feature type="region of interest" description="Disordered" evidence="7">
    <location>
        <begin position="208"/>
        <end position="227"/>
    </location>
</feature>
<feature type="compositionally biased region" description="Polar residues" evidence="7">
    <location>
        <begin position="208"/>
        <end position="222"/>
    </location>
</feature>
<protein>
    <recommendedName>
        <fullName evidence="8">BZIP domain-containing protein</fullName>
    </recommendedName>
</protein>
<feature type="compositionally biased region" description="Basic residues" evidence="7">
    <location>
        <begin position="484"/>
        <end position="493"/>
    </location>
</feature>
<feature type="region of interest" description="Disordered" evidence="7">
    <location>
        <begin position="125"/>
        <end position="145"/>
    </location>
</feature>
<proteinExistence type="inferred from homology"/>
<feature type="compositionally biased region" description="Polar residues" evidence="7">
    <location>
        <begin position="248"/>
        <end position="259"/>
    </location>
</feature>
<evidence type="ECO:0000256" key="1">
    <source>
        <dbReference type="ARBA" id="ARBA00004123"/>
    </source>
</evidence>
<feature type="compositionally biased region" description="Low complexity" evidence="7">
    <location>
        <begin position="496"/>
        <end position="506"/>
    </location>
</feature>
<name>A0ABR3FTY1_9AGAR</name>
<dbReference type="EMBL" id="JBAHYK010000078">
    <property type="protein sequence ID" value="KAL0578917.1"/>
    <property type="molecule type" value="Genomic_DNA"/>
</dbReference>
<evidence type="ECO:0000256" key="5">
    <source>
        <dbReference type="ARBA" id="ARBA00023163"/>
    </source>
</evidence>
<evidence type="ECO:0000256" key="7">
    <source>
        <dbReference type="SAM" id="MobiDB-lite"/>
    </source>
</evidence>
<dbReference type="Gene3D" id="1.20.5.170">
    <property type="match status" value="1"/>
</dbReference>
<keyword evidence="3" id="KW-0805">Transcription regulation</keyword>
<feature type="compositionally biased region" description="Low complexity" evidence="7">
    <location>
        <begin position="470"/>
        <end position="483"/>
    </location>
</feature>
<evidence type="ECO:0000256" key="3">
    <source>
        <dbReference type="ARBA" id="ARBA00023015"/>
    </source>
</evidence>
<reference evidence="9 10" key="1">
    <citation type="submission" date="2024-02" db="EMBL/GenBank/DDBJ databases">
        <title>A draft genome for the cacao thread blight pathogen Marasmius crinis-equi.</title>
        <authorList>
            <person name="Cohen S.P."/>
            <person name="Baruah I.K."/>
            <person name="Amoako-Attah I."/>
            <person name="Bukari Y."/>
            <person name="Meinhardt L.W."/>
            <person name="Bailey B.A."/>
        </authorList>
    </citation>
    <scope>NUCLEOTIDE SEQUENCE [LARGE SCALE GENOMIC DNA]</scope>
    <source>
        <strain evidence="9 10">GH-76</strain>
    </source>
</reference>
<keyword evidence="10" id="KW-1185">Reference proteome</keyword>
<feature type="compositionally biased region" description="Low complexity" evidence="7">
    <location>
        <begin position="448"/>
        <end position="459"/>
    </location>
</feature>
<evidence type="ECO:0000256" key="2">
    <source>
        <dbReference type="ARBA" id="ARBA00007163"/>
    </source>
</evidence>
<evidence type="ECO:0000313" key="10">
    <source>
        <dbReference type="Proteomes" id="UP001465976"/>
    </source>
</evidence>
<feature type="domain" description="BZIP" evidence="8">
    <location>
        <begin position="162"/>
        <end position="204"/>
    </location>
</feature>
<evidence type="ECO:0000256" key="6">
    <source>
        <dbReference type="ARBA" id="ARBA00023242"/>
    </source>
</evidence>
<comment type="subcellular location">
    <subcellularLocation>
        <location evidence="1">Nucleus</location>
    </subcellularLocation>
</comment>
<evidence type="ECO:0000256" key="4">
    <source>
        <dbReference type="ARBA" id="ARBA00023125"/>
    </source>
</evidence>
<accession>A0ABR3FTY1</accession>
<dbReference type="PANTHER" id="PTHR47416:SF8">
    <property type="entry name" value="BASIC-LEUCINE ZIPPER TRANSCRIPTION FACTOR E-RELATED"/>
    <property type="match status" value="1"/>
</dbReference>
<feature type="region of interest" description="Disordered" evidence="7">
    <location>
        <begin position="390"/>
        <end position="427"/>
    </location>
</feature>
<evidence type="ECO:0000259" key="8">
    <source>
        <dbReference type="PROSITE" id="PS50217"/>
    </source>
</evidence>
<feature type="region of interest" description="Disordered" evidence="7">
    <location>
        <begin position="448"/>
        <end position="510"/>
    </location>
</feature>